<evidence type="ECO:0000313" key="4">
    <source>
        <dbReference type="EMBL" id="MBB6211622.1"/>
    </source>
</evidence>
<name>A0A7X0DPT9_NOVIT</name>
<dbReference type="EMBL" id="JACIIX010000012">
    <property type="protein sequence ID" value="MBB6211622.1"/>
    <property type="molecule type" value="Genomic_DNA"/>
</dbReference>
<feature type="signal peptide" evidence="2">
    <location>
        <begin position="1"/>
        <end position="37"/>
    </location>
</feature>
<evidence type="ECO:0000259" key="3">
    <source>
        <dbReference type="SMART" id="SM00062"/>
    </source>
</evidence>
<sequence>MTGFSLWMGAVRCLRPLFRVGGASACLVLLLAWPGLAQDPAAPVTFACNEFPPQKMEQPVEGHPGFDIDILTAALATQGLRPDIQFYPWQRALQMAESGRVDALCSCSYRSERAETLLFSESIGTVGIGLFGRAYRNTAPLTMQTLAGHTVGVVRGYSLADDLAATGAVIVDVSSDETGLRMLEQGRIDAYYGYRDTVRYLSRGDGTALLYTEVRSSPYYICISRARPGAPQLLDTVNQGILALMHDGGLDRFRTPYR</sequence>
<organism evidence="4 5">
    <name type="scientific">Novispirillum itersonii</name>
    <name type="common">Aquaspirillum itersonii</name>
    <dbReference type="NCBI Taxonomy" id="189"/>
    <lineage>
        <taxon>Bacteria</taxon>
        <taxon>Pseudomonadati</taxon>
        <taxon>Pseudomonadota</taxon>
        <taxon>Alphaproteobacteria</taxon>
        <taxon>Rhodospirillales</taxon>
        <taxon>Novispirillaceae</taxon>
        <taxon>Novispirillum</taxon>
    </lineage>
</organism>
<proteinExistence type="predicted"/>
<dbReference type="SUPFAM" id="SSF53850">
    <property type="entry name" value="Periplasmic binding protein-like II"/>
    <property type="match status" value="1"/>
</dbReference>
<dbReference type="RefSeq" id="WP_184264561.1">
    <property type="nucleotide sequence ID" value="NZ_JACIIX010000012.1"/>
</dbReference>
<dbReference type="SMART" id="SM00062">
    <property type="entry name" value="PBPb"/>
    <property type="match status" value="1"/>
</dbReference>
<dbReference type="PANTHER" id="PTHR35936">
    <property type="entry name" value="MEMBRANE-BOUND LYTIC MUREIN TRANSGLYCOSYLASE F"/>
    <property type="match status" value="1"/>
</dbReference>
<feature type="chain" id="PRO_5030937855" evidence="2">
    <location>
        <begin position="38"/>
        <end position="258"/>
    </location>
</feature>
<dbReference type="InterPro" id="IPR001638">
    <property type="entry name" value="Solute-binding_3/MltF_N"/>
</dbReference>
<dbReference type="Proteomes" id="UP000544872">
    <property type="component" value="Unassembled WGS sequence"/>
</dbReference>
<keyword evidence="5" id="KW-1185">Reference proteome</keyword>
<accession>A0A7X0DPT9</accession>
<keyword evidence="1 2" id="KW-0732">Signal</keyword>
<comment type="caution">
    <text evidence="4">The sequence shown here is derived from an EMBL/GenBank/DDBJ whole genome shotgun (WGS) entry which is preliminary data.</text>
</comment>
<dbReference type="AlphaFoldDB" id="A0A7X0DPT9"/>
<dbReference type="Gene3D" id="3.40.190.10">
    <property type="entry name" value="Periplasmic binding protein-like II"/>
    <property type="match status" value="2"/>
</dbReference>
<gene>
    <name evidence="4" type="ORF">FHS48_003063</name>
</gene>
<dbReference type="Pfam" id="PF00497">
    <property type="entry name" value="SBP_bac_3"/>
    <property type="match status" value="1"/>
</dbReference>
<evidence type="ECO:0000256" key="1">
    <source>
        <dbReference type="ARBA" id="ARBA00022729"/>
    </source>
</evidence>
<dbReference type="PANTHER" id="PTHR35936:SF25">
    <property type="entry name" value="ABC TRANSPORTER SUBSTRATE-BINDING PROTEIN"/>
    <property type="match status" value="1"/>
</dbReference>
<reference evidence="4 5" key="1">
    <citation type="submission" date="2020-08" db="EMBL/GenBank/DDBJ databases">
        <title>Genomic Encyclopedia of Type Strains, Phase IV (KMG-IV): sequencing the most valuable type-strain genomes for metagenomic binning, comparative biology and taxonomic classification.</title>
        <authorList>
            <person name="Goeker M."/>
        </authorList>
    </citation>
    <scope>NUCLEOTIDE SEQUENCE [LARGE SCALE GENOMIC DNA]</scope>
    <source>
        <strain evidence="4 5">DSM 11590</strain>
    </source>
</reference>
<evidence type="ECO:0000313" key="5">
    <source>
        <dbReference type="Proteomes" id="UP000544872"/>
    </source>
</evidence>
<evidence type="ECO:0000256" key="2">
    <source>
        <dbReference type="SAM" id="SignalP"/>
    </source>
</evidence>
<feature type="domain" description="Solute-binding protein family 3/N-terminal" evidence="3">
    <location>
        <begin position="43"/>
        <end position="257"/>
    </location>
</feature>
<protein>
    <submittedName>
        <fullName evidence="4">Polar amino acid transport system substrate-binding protein</fullName>
    </submittedName>
</protein>